<evidence type="ECO:0000256" key="1">
    <source>
        <dbReference type="SAM" id="Coils"/>
    </source>
</evidence>
<dbReference type="Proteomes" id="UP000187203">
    <property type="component" value="Unassembled WGS sequence"/>
</dbReference>
<gene>
    <name evidence="3" type="ORF">COLO4_04813</name>
</gene>
<name>A0A1R3KSU7_9ROSI</name>
<proteinExistence type="predicted"/>
<dbReference type="AlphaFoldDB" id="A0A1R3KSU7"/>
<evidence type="ECO:0000313" key="4">
    <source>
        <dbReference type="Proteomes" id="UP000187203"/>
    </source>
</evidence>
<comment type="caution">
    <text evidence="3">The sequence shown here is derived from an EMBL/GenBank/DDBJ whole genome shotgun (WGS) entry which is preliminary data.</text>
</comment>
<protein>
    <submittedName>
        <fullName evidence="3">Uncharacterized protein</fullName>
    </submittedName>
</protein>
<keyword evidence="2" id="KW-0472">Membrane</keyword>
<keyword evidence="4" id="KW-1185">Reference proteome</keyword>
<keyword evidence="2" id="KW-1133">Transmembrane helix</keyword>
<feature type="coiled-coil region" evidence="1">
    <location>
        <begin position="7"/>
        <end position="60"/>
    </location>
</feature>
<feature type="transmembrane region" description="Helical" evidence="2">
    <location>
        <begin position="74"/>
        <end position="93"/>
    </location>
</feature>
<keyword evidence="2" id="KW-0812">Transmembrane</keyword>
<reference evidence="4" key="1">
    <citation type="submission" date="2013-09" db="EMBL/GenBank/DDBJ databases">
        <title>Corchorus olitorius genome sequencing.</title>
        <authorList>
            <person name="Alam M."/>
            <person name="Haque M.S."/>
            <person name="Islam M.S."/>
            <person name="Emdad E.M."/>
            <person name="Islam M.M."/>
            <person name="Ahmed B."/>
            <person name="Halim A."/>
            <person name="Hossen Q.M.M."/>
            <person name="Hossain M.Z."/>
            <person name="Ahmed R."/>
            <person name="Khan M.M."/>
            <person name="Islam R."/>
            <person name="Rashid M.M."/>
            <person name="Khan S.A."/>
            <person name="Rahman M.S."/>
            <person name="Alam M."/>
            <person name="Yahiya A.S."/>
            <person name="Khan M.S."/>
            <person name="Azam M.S."/>
            <person name="Haque T."/>
            <person name="Lashkar M.Z.H."/>
            <person name="Akhand A.I."/>
            <person name="Morshed G."/>
            <person name="Roy S."/>
            <person name="Uddin K.S."/>
            <person name="Rabeya T."/>
            <person name="Hossain A.S."/>
            <person name="Chowdhury A."/>
            <person name="Snigdha A.R."/>
            <person name="Mortoza M.S."/>
            <person name="Matin S.A."/>
            <person name="Hoque S.M.E."/>
            <person name="Islam M.K."/>
            <person name="Roy D.K."/>
            <person name="Haider R."/>
            <person name="Moosa M.M."/>
            <person name="Elias S.M."/>
            <person name="Hasan A.M."/>
            <person name="Jahan S."/>
            <person name="Shafiuddin M."/>
            <person name="Mahmood N."/>
            <person name="Shommy N.S."/>
        </authorList>
    </citation>
    <scope>NUCLEOTIDE SEQUENCE [LARGE SCALE GENOMIC DNA]</scope>
    <source>
        <strain evidence="4">cv. O-4</strain>
    </source>
</reference>
<keyword evidence="1" id="KW-0175">Coiled coil</keyword>
<sequence>MELRGRERMLLDNVRRMKDEINQLRRNAVEQINDEIIEENSILKSEVAALRLQLDQASEAVISSRNRGWFRMKFASFVIVLLLLIVFILSSFMSRKDCEKVICLALA</sequence>
<evidence type="ECO:0000313" key="3">
    <source>
        <dbReference type="EMBL" id="OMP10108.1"/>
    </source>
</evidence>
<dbReference type="EMBL" id="AWUE01012026">
    <property type="protein sequence ID" value="OMP10108.1"/>
    <property type="molecule type" value="Genomic_DNA"/>
</dbReference>
<evidence type="ECO:0000256" key="2">
    <source>
        <dbReference type="SAM" id="Phobius"/>
    </source>
</evidence>
<organism evidence="3 4">
    <name type="scientific">Corchorus olitorius</name>
    <dbReference type="NCBI Taxonomy" id="93759"/>
    <lineage>
        <taxon>Eukaryota</taxon>
        <taxon>Viridiplantae</taxon>
        <taxon>Streptophyta</taxon>
        <taxon>Embryophyta</taxon>
        <taxon>Tracheophyta</taxon>
        <taxon>Spermatophyta</taxon>
        <taxon>Magnoliopsida</taxon>
        <taxon>eudicotyledons</taxon>
        <taxon>Gunneridae</taxon>
        <taxon>Pentapetalae</taxon>
        <taxon>rosids</taxon>
        <taxon>malvids</taxon>
        <taxon>Malvales</taxon>
        <taxon>Malvaceae</taxon>
        <taxon>Grewioideae</taxon>
        <taxon>Apeibeae</taxon>
        <taxon>Corchorus</taxon>
    </lineage>
</organism>
<accession>A0A1R3KSU7</accession>